<protein>
    <submittedName>
        <fullName evidence="2">Uncharacterized protein</fullName>
    </submittedName>
</protein>
<sequence length="917" mass="98128">MDGKPRQYGPPAVGDLPAHTAATERLICLRRGARPLLSTLQAPVSQSAQSSREQTTAGIHLCAPSFQSERSQVSLPTVRACTHSHVTTTAASAATPVPRPHRGGPLHLPSPCSSVRSPLTSSTSSSSPAPAAVAAAAAAAALLRIRNKNASGLAAGSDTSGQPSRSESVPQSSSQHLAPAPPLKAVQSCLPPNHLPRPHLSAVTATSRTAGEPPTRSHTTISSVNLSPQCVFPSSQNTLASGAPLAAMDLYRKVLGPAEYEVGHSGVFGRAARTQAGLKRPREPDVSEISDDEDDSNDGGDGGHRDSIRSSSLSPSCSSSSMEKASALPRVRSDADEGLPRALGEGDDVIQGRAGRVDDWATRPTVACPGLLPRPVGIDESPAPRPQHTVGPGGLPPHWATAPSEEEVGQATFDGDTEEDEDTGADEETGEEDGGRGRRNVVQSDPLRVVVDFDQLKRVSAGMRSTVAAAPSSGGALQQTEEVEALLADDEERVGLQRNASQDGKKSCLMDTEREAHEIESARAFLQKRERADVQRRAAQAAHTPAPPSELLLDLLQHLPSAPGRVIYNRSSCPPATTTSGFSDDFHKEVQKFMTRIVLQRDGRTGYEAQPSACVSEAAVVHQDGVRSGRHGFTQQKCAKKKQKEAEAEQLVEAVERGIAADVRDVVAYSRFVMQEQLHQERRKAPKRCSPLSKTAVEASERGRCALTEMGTDGGVAASDQHQQLAELRAVVEKKLSIMRAAVEAADKEGDAESAALRTKGAEGGESDAKEAPVAREAAPQSAKARLVAAHARFMDIVRNAAAYRREKAEAAEAAEKGLEATVAAWRRSYDTLLTRELNRHWTGTRPEKQSRTEARQRQPEKHQRTQRHQPSADLWEMTKGLRKSERKRLHELFKAAASAFPAPSFEYRPPPSTFPE</sequence>
<comment type="caution">
    <text evidence="2">The sequence shown here is derived from an EMBL/GenBank/DDBJ whole genome shotgun (WGS) entry which is preliminary data.</text>
</comment>
<name>A0A836K9N4_9TRYP</name>
<feature type="compositionally biased region" description="Basic and acidic residues" evidence="1">
    <location>
        <begin position="846"/>
        <end position="864"/>
    </location>
</feature>
<accession>A0A836K9N4</accession>
<gene>
    <name evidence="2" type="ORF">LSCM1_00227</name>
</gene>
<feature type="region of interest" description="Disordered" evidence="1">
    <location>
        <begin position="152"/>
        <end position="221"/>
    </location>
</feature>
<feature type="compositionally biased region" description="Low complexity" evidence="1">
    <location>
        <begin position="309"/>
        <end position="326"/>
    </location>
</feature>
<feature type="region of interest" description="Disordered" evidence="1">
    <location>
        <begin position="88"/>
        <end position="128"/>
    </location>
</feature>
<evidence type="ECO:0000256" key="1">
    <source>
        <dbReference type="SAM" id="MobiDB-lite"/>
    </source>
</evidence>
<feature type="compositionally biased region" description="Low complexity" evidence="1">
    <location>
        <begin position="113"/>
        <end position="128"/>
    </location>
</feature>
<dbReference type="OrthoDB" id="267534at2759"/>
<feature type="compositionally biased region" description="Basic and acidic residues" evidence="1">
    <location>
        <begin position="760"/>
        <end position="774"/>
    </location>
</feature>
<evidence type="ECO:0000313" key="3">
    <source>
        <dbReference type="Proteomes" id="UP000673552"/>
    </source>
</evidence>
<dbReference type="KEGG" id="lmat:92510391"/>
<evidence type="ECO:0000313" key="2">
    <source>
        <dbReference type="EMBL" id="KAG5464047.1"/>
    </source>
</evidence>
<feature type="compositionally biased region" description="Acidic residues" evidence="1">
    <location>
        <begin position="286"/>
        <end position="298"/>
    </location>
</feature>
<dbReference type="RefSeq" id="XP_067173984.1">
    <property type="nucleotide sequence ID" value="XM_067317879.1"/>
</dbReference>
<feature type="compositionally biased region" description="Acidic residues" evidence="1">
    <location>
        <begin position="415"/>
        <end position="432"/>
    </location>
</feature>
<feature type="compositionally biased region" description="Low complexity" evidence="1">
    <location>
        <begin position="162"/>
        <end position="175"/>
    </location>
</feature>
<keyword evidence="3" id="KW-1185">Reference proteome</keyword>
<feature type="region of interest" description="Disordered" evidence="1">
    <location>
        <begin position="841"/>
        <end position="876"/>
    </location>
</feature>
<proteinExistence type="predicted"/>
<dbReference type="GeneID" id="92510391"/>
<feature type="region of interest" description="Disordered" evidence="1">
    <location>
        <begin position="273"/>
        <end position="445"/>
    </location>
</feature>
<dbReference type="EMBL" id="JAFEUZ010000036">
    <property type="protein sequence ID" value="KAG5464047.1"/>
    <property type="molecule type" value="Genomic_DNA"/>
</dbReference>
<dbReference type="Proteomes" id="UP000673552">
    <property type="component" value="Chromosome 36"/>
</dbReference>
<feature type="region of interest" description="Disordered" evidence="1">
    <location>
        <begin position="748"/>
        <end position="778"/>
    </location>
</feature>
<organism evidence="2 3">
    <name type="scientific">Leishmania martiniquensis</name>
    <dbReference type="NCBI Taxonomy" id="1580590"/>
    <lineage>
        <taxon>Eukaryota</taxon>
        <taxon>Discoba</taxon>
        <taxon>Euglenozoa</taxon>
        <taxon>Kinetoplastea</taxon>
        <taxon>Metakinetoplastina</taxon>
        <taxon>Trypanosomatida</taxon>
        <taxon>Trypanosomatidae</taxon>
        <taxon>Leishmaniinae</taxon>
        <taxon>Leishmania</taxon>
    </lineage>
</organism>
<reference evidence="2 3" key="1">
    <citation type="submission" date="2021-03" db="EMBL/GenBank/DDBJ databases">
        <title>Leishmania (Mundinia) martiniquensis Genome sequencing and assembly.</title>
        <authorList>
            <person name="Almutairi H."/>
            <person name="Gatherer D."/>
        </authorList>
    </citation>
    <scope>NUCLEOTIDE SEQUENCE [LARGE SCALE GENOMIC DNA]</scope>
    <source>
        <strain evidence="2">LSCM1</strain>
    </source>
</reference>
<dbReference type="AlphaFoldDB" id="A0A836K9N4"/>